<dbReference type="RefSeq" id="WP_176621069.1">
    <property type="nucleotide sequence ID" value="NZ_WYET01000007.1"/>
</dbReference>
<dbReference type="EMBL" id="WYET01000007">
    <property type="protein sequence ID" value="NVN19525.1"/>
    <property type="molecule type" value="Genomic_DNA"/>
</dbReference>
<sequence length="179" mass="19448">MKHMFSIFLYLHLIFLVVGCSSDDGNSSEEGNQNEVQGTIRLSGEETSELGESLKVGNIEVANATLSGTDKSVILLSENITVVDNEFVYSDDQNGFVIVAADFSTGGSPDVDKTVSMTIVRNGEEFRHACTSPYLSFFTDCGEGFGVDFEGKKVTFENTTVINTEDEAILTLDGTVTWE</sequence>
<accession>A0A850NMB6</accession>
<dbReference type="PROSITE" id="PS51257">
    <property type="entry name" value="PROKAR_LIPOPROTEIN"/>
    <property type="match status" value="1"/>
</dbReference>
<dbReference type="Proteomes" id="UP000558089">
    <property type="component" value="Unassembled WGS sequence"/>
</dbReference>
<protein>
    <recommendedName>
        <fullName evidence="3">Lipoprotein</fullName>
    </recommendedName>
</protein>
<proteinExistence type="predicted"/>
<evidence type="ECO:0000313" key="2">
    <source>
        <dbReference type="Proteomes" id="UP000558089"/>
    </source>
</evidence>
<gene>
    <name evidence="1" type="ORF">GUA46_14340</name>
</gene>
<evidence type="ECO:0008006" key="3">
    <source>
        <dbReference type="Google" id="ProtNLM"/>
    </source>
</evidence>
<evidence type="ECO:0000313" key="1">
    <source>
        <dbReference type="EMBL" id="NVN19525.1"/>
    </source>
</evidence>
<organism evidence="1 2">
    <name type="scientific">Flagellimonas chongwuensis</name>
    <dbReference type="NCBI Taxonomy" id="2697365"/>
    <lineage>
        <taxon>Bacteria</taxon>
        <taxon>Pseudomonadati</taxon>
        <taxon>Bacteroidota</taxon>
        <taxon>Flavobacteriia</taxon>
        <taxon>Flavobacteriales</taxon>
        <taxon>Flavobacteriaceae</taxon>
        <taxon>Flagellimonas</taxon>
    </lineage>
</organism>
<name>A0A850NMB6_9FLAO</name>
<reference evidence="1 2" key="1">
    <citation type="submission" date="2020-01" db="EMBL/GenBank/DDBJ databases">
        <title>Draft Genome Analysis of Muricauda sp. HICW Isolated from coastal seawater of PR China.</title>
        <authorList>
            <person name="Chen M.-X."/>
        </authorList>
    </citation>
    <scope>NUCLEOTIDE SEQUENCE [LARGE SCALE GENOMIC DNA]</scope>
    <source>
        <strain evidence="1 2">HICW</strain>
    </source>
</reference>
<dbReference type="AlphaFoldDB" id="A0A850NMB6"/>
<keyword evidence="2" id="KW-1185">Reference proteome</keyword>
<comment type="caution">
    <text evidence="1">The sequence shown here is derived from an EMBL/GenBank/DDBJ whole genome shotgun (WGS) entry which is preliminary data.</text>
</comment>